<dbReference type="PANTHER" id="PTHR23513:SF6">
    <property type="entry name" value="MAJOR FACILITATOR SUPERFAMILY ASSOCIATED DOMAIN-CONTAINING PROTEIN"/>
    <property type="match status" value="1"/>
</dbReference>
<evidence type="ECO:0000256" key="6">
    <source>
        <dbReference type="SAM" id="Phobius"/>
    </source>
</evidence>
<dbReference type="AlphaFoldDB" id="A0A544YZY2"/>
<protein>
    <submittedName>
        <fullName evidence="7">MFS transporter</fullName>
    </submittedName>
</protein>
<dbReference type="EMBL" id="VIRM01000007">
    <property type="protein sequence ID" value="TQS22346.1"/>
    <property type="molecule type" value="Genomic_DNA"/>
</dbReference>
<keyword evidence="4 6" id="KW-1133">Transmembrane helix</keyword>
<keyword evidence="3 6" id="KW-0812">Transmembrane</keyword>
<evidence type="ECO:0000256" key="3">
    <source>
        <dbReference type="ARBA" id="ARBA00022692"/>
    </source>
</evidence>
<evidence type="ECO:0000256" key="4">
    <source>
        <dbReference type="ARBA" id="ARBA00022989"/>
    </source>
</evidence>
<dbReference type="RefSeq" id="WP_142617593.1">
    <property type="nucleotide sequence ID" value="NZ_VIRM01000007.1"/>
</dbReference>
<feature type="transmembrane region" description="Helical" evidence="6">
    <location>
        <begin position="342"/>
        <end position="364"/>
    </location>
</feature>
<comment type="caution">
    <text evidence="7">The sequence shown here is derived from an EMBL/GenBank/DDBJ whole genome shotgun (WGS) entry which is preliminary data.</text>
</comment>
<evidence type="ECO:0000313" key="7">
    <source>
        <dbReference type="EMBL" id="TQS22346.1"/>
    </source>
</evidence>
<dbReference type="Proteomes" id="UP000316541">
    <property type="component" value="Unassembled WGS sequence"/>
</dbReference>
<dbReference type="SUPFAM" id="SSF103473">
    <property type="entry name" value="MFS general substrate transporter"/>
    <property type="match status" value="1"/>
</dbReference>
<feature type="transmembrane region" description="Helical" evidence="6">
    <location>
        <begin position="255"/>
        <end position="276"/>
    </location>
</feature>
<feature type="transmembrane region" description="Helical" evidence="6">
    <location>
        <begin position="285"/>
        <end position="303"/>
    </location>
</feature>
<accession>A0A544YZY2</accession>
<feature type="transmembrane region" description="Helical" evidence="6">
    <location>
        <begin position="135"/>
        <end position="154"/>
    </location>
</feature>
<keyword evidence="5 6" id="KW-0472">Membrane</keyword>
<evidence type="ECO:0000256" key="5">
    <source>
        <dbReference type="ARBA" id="ARBA00023136"/>
    </source>
</evidence>
<feature type="transmembrane region" description="Helical" evidence="6">
    <location>
        <begin position="216"/>
        <end position="235"/>
    </location>
</feature>
<dbReference type="InterPro" id="IPR036259">
    <property type="entry name" value="MFS_trans_sf"/>
</dbReference>
<feature type="transmembrane region" description="Helical" evidence="6">
    <location>
        <begin position="75"/>
        <end position="97"/>
    </location>
</feature>
<feature type="transmembrane region" description="Helical" evidence="6">
    <location>
        <begin position="376"/>
        <end position="395"/>
    </location>
</feature>
<feature type="transmembrane region" description="Helical" evidence="6">
    <location>
        <begin position="309"/>
        <end position="330"/>
    </location>
</feature>
<proteinExistence type="predicted"/>
<dbReference type="GO" id="GO:0005886">
    <property type="term" value="C:plasma membrane"/>
    <property type="evidence" value="ECO:0007669"/>
    <property type="project" value="UniProtKB-SubCell"/>
</dbReference>
<dbReference type="PANTHER" id="PTHR23513">
    <property type="entry name" value="INTEGRAL MEMBRANE EFFLUX PROTEIN-RELATED"/>
    <property type="match status" value="1"/>
</dbReference>
<name>A0A544YZY2_9ACTN</name>
<gene>
    <name evidence="7" type="ORF">FLX08_08110</name>
</gene>
<dbReference type="Gene3D" id="1.20.1250.20">
    <property type="entry name" value="MFS general substrate transporter like domains"/>
    <property type="match status" value="1"/>
</dbReference>
<comment type="subcellular location">
    <subcellularLocation>
        <location evidence="1">Cell membrane</location>
        <topology evidence="1">Multi-pass membrane protein</topology>
    </subcellularLocation>
</comment>
<organism evidence="7 8">
    <name type="scientific">Microbispora hainanensis</name>
    <dbReference type="NCBI Taxonomy" id="568844"/>
    <lineage>
        <taxon>Bacteria</taxon>
        <taxon>Bacillati</taxon>
        <taxon>Actinomycetota</taxon>
        <taxon>Actinomycetes</taxon>
        <taxon>Streptosporangiales</taxon>
        <taxon>Streptosporangiaceae</taxon>
        <taxon>Microbispora</taxon>
    </lineage>
</organism>
<evidence type="ECO:0000256" key="2">
    <source>
        <dbReference type="ARBA" id="ARBA00022475"/>
    </source>
</evidence>
<evidence type="ECO:0000256" key="1">
    <source>
        <dbReference type="ARBA" id="ARBA00004651"/>
    </source>
</evidence>
<evidence type="ECO:0000313" key="8">
    <source>
        <dbReference type="Proteomes" id="UP000316541"/>
    </source>
</evidence>
<feature type="transmembrane region" description="Helical" evidence="6">
    <location>
        <begin position="160"/>
        <end position="181"/>
    </location>
</feature>
<feature type="transmembrane region" description="Helical" evidence="6">
    <location>
        <begin position="103"/>
        <end position="123"/>
    </location>
</feature>
<reference evidence="7 8" key="1">
    <citation type="submission" date="2019-07" db="EMBL/GenBank/DDBJ databases">
        <title>Microbispora hainanensis DSM 45428.</title>
        <authorList>
            <person name="Thawai C."/>
        </authorList>
    </citation>
    <scope>NUCLEOTIDE SEQUENCE [LARGE SCALE GENOMIC DNA]</scope>
    <source>
        <strain evidence="7 8">DSM 45428</strain>
    </source>
</reference>
<feature type="transmembrane region" description="Helical" evidence="6">
    <location>
        <begin position="50"/>
        <end position="68"/>
    </location>
</feature>
<sequence>MASPSPSRGRFALFALAAAVVCVCFPLAEPALWNADGSLTSKLLIMSDQTVEPVAILVLALPLGVLIDRTRPRSVLVLSALLGAAALASVPAAGALGAPTWPLLLAVMPASGVLAMVTGLARDACLPSVVRPERLLPANVLLLALLPQIVVVPMKLTGAVWQGPAFLFATGLALAVAAALFRGVSTVEEPPPPRAGLRRETAEGIRFTARHPALRAIAFYLVLSALVAEITAAAAGEAWETAFRGLNGAGSGPAWWLMSAPAYVPPVLGALVALLLHRRLGTFRLAWWALIVTGPFTLLLALSGTGPGWVWYVLGAVVPRTGSLVASVALLSHRQTVTPRRLLGRTGAVLVVLTSVADGVAGLLEGPAERLAELGGVAPAAVATVAALATAVPLLRARRSADHDATRPPITGVLSSRDSP</sequence>
<keyword evidence="2" id="KW-1003">Cell membrane</keyword>